<evidence type="ECO:0000313" key="1">
    <source>
        <dbReference type="EMBL" id="KAJ7993654.1"/>
    </source>
</evidence>
<evidence type="ECO:0000313" key="2">
    <source>
        <dbReference type="Proteomes" id="UP001157502"/>
    </source>
</evidence>
<comment type="caution">
    <text evidence="1">The sequence shown here is derived from an EMBL/GenBank/DDBJ whole genome shotgun (WGS) entry which is preliminary data.</text>
</comment>
<name>A0ACC2FQF9_DALPE</name>
<reference evidence="1" key="1">
    <citation type="submission" date="2021-05" db="EMBL/GenBank/DDBJ databases">
        <authorList>
            <person name="Pan Q."/>
            <person name="Jouanno E."/>
            <person name="Zahm M."/>
            <person name="Klopp C."/>
            <person name="Cabau C."/>
            <person name="Louis A."/>
            <person name="Berthelot C."/>
            <person name="Parey E."/>
            <person name="Roest Crollius H."/>
            <person name="Montfort J."/>
            <person name="Robinson-Rechavi M."/>
            <person name="Bouchez O."/>
            <person name="Lampietro C."/>
            <person name="Lopez Roques C."/>
            <person name="Donnadieu C."/>
            <person name="Postlethwait J."/>
            <person name="Bobe J."/>
            <person name="Dillon D."/>
            <person name="Chandos A."/>
            <person name="von Hippel F."/>
            <person name="Guiguen Y."/>
        </authorList>
    </citation>
    <scope>NUCLEOTIDE SEQUENCE</scope>
    <source>
        <strain evidence="1">YG-Jan2019</strain>
    </source>
</reference>
<proteinExistence type="predicted"/>
<sequence>MYPSPGWVPRLPHAVVRRPYGRREGKEGSGAKSGKGGRLRSSTPSHRVAFEVAGGPLIDAAIRYGRSSGPVPHSSGFPLAVGAGVFKETSTGARTTPTGSARLLHFRVTRLRSSQPSQEDECSGGGGHGISHKWRQAKALGRHDQNDPPRETITSRSGWEENSDPSRNVGRLDFVQWYS</sequence>
<dbReference type="EMBL" id="CM055750">
    <property type="protein sequence ID" value="KAJ7993654.1"/>
    <property type="molecule type" value="Genomic_DNA"/>
</dbReference>
<organism evidence="1 2">
    <name type="scientific">Dallia pectoralis</name>
    <name type="common">Alaska blackfish</name>
    <dbReference type="NCBI Taxonomy" id="75939"/>
    <lineage>
        <taxon>Eukaryota</taxon>
        <taxon>Metazoa</taxon>
        <taxon>Chordata</taxon>
        <taxon>Craniata</taxon>
        <taxon>Vertebrata</taxon>
        <taxon>Euteleostomi</taxon>
        <taxon>Actinopterygii</taxon>
        <taxon>Neopterygii</taxon>
        <taxon>Teleostei</taxon>
        <taxon>Protacanthopterygii</taxon>
        <taxon>Esociformes</taxon>
        <taxon>Umbridae</taxon>
        <taxon>Dallia</taxon>
    </lineage>
</organism>
<gene>
    <name evidence="1" type="ORF">DPEC_G00256890</name>
</gene>
<dbReference type="Proteomes" id="UP001157502">
    <property type="component" value="Chromosome 23"/>
</dbReference>
<keyword evidence="2" id="KW-1185">Reference proteome</keyword>
<protein>
    <submittedName>
        <fullName evidence="1">Uncharacterized protein</fullName>
    </submittedName>
</protein>
<accession>A0ACC2FQF9</accession>